<name>A0A2Z6RC73_9GLOM</name>
<feature type="compositionally biased region" description="Basic and acidic residues" evidence="1">
    <location>
        <begin position="336"/>
        <end position="358"/>
    </location>
</feature>
<dbReference type="CDD" id="cd09917">
    <property type="entry name" value="F-box_SF"/>
    <property type="match status" value="1"/>
</dbReference>
<dbReference type="AlphaFoldDB" id="A0A2Z6RC73"/>
<dbReference type="Pfam" id="PF00646">
    <property type="entry name" value="F-box"/>
    <property type="match status" value="1"/>
</dbReference>
<evidence type="ECO:0000256" key="1">
    <source>
        <dbReference type="SAM" id="MobiDB-lite"/>
    </source>
</evidence>
<gene>
    <name evidence="3" type="ORF">RclHR1_01720017</name>
</gene>
<evidence type="ECO:0000259" key="2">
    <source>
        <dbReference type="Pfam" id="PF00646"/>
    </source>
</evidence>
<dbReference type="SUPFAM" id="SSF81383">
    <property type="entry name" value="F-box domain"/>
    <property type="match status" value="1"/>
</dbReference>
<comment type="caution">
    <text evidence="3">The sequence shown here is derived from an EMBL/GenBank/DDBJ whole genome shotgun (WGS) entry which is preliminary data.</text>
</comment>
<dbReference type="InterPro" id="IPR036047">
    <property type="entry name" value="F-box-like_dom_sf"/>
</dbReference>
<feature type="region of interest" description="Disordered" evidence="1">
    <location>
        <begin position="317"/>
        <end position="381"/>
    </location>
</feature>
<accession>A0A2Z6RC73</accession>
<evidence type="ECO:0000313" key="3">
    <source>
        <dbReference type="EMBL" id="GBB90296.1"/>
    </source>
</evidence>
<dbReference type="Proteomes" id="UP000247702">
    <property type="component" value="Unassembled WGS sequence"/>
</dbReference>
<organism evidence="3 4">
    <name type="scientific">Rhizophagus clarus</name>
    <dbReference type="NCBI Taxonomy" id="94130"/>
    <lineage>
        <taxon>Eukaryota</taxon>
        <taxon>Fungi</taxon>
        <taxon>Fungi incertae sedis</taxon>
        <taxon>Mucoromycota</taxon>
        <taxon>Glomeromycotina</taxon>
        <taxon>Glomeromycetes</taxon>
        <taxon>Glomerales</taxon>
        <taxon>Glomeraceae</taxon>
        <taxon>Rhizophagus</taxon>
    </lineage>
</organism>
<proteinExistence type="predicted"/>
<evidence type="ECO:0000313" key="4">
    <source>
        <dbReference type="Proteomes" id="UP000247702"/>
    </source>
</evidence>
<protein>
    <recommendedName>
        <fullName evidence="2">F-box domain-containing protein</fullName>
    </recommendedName>
</protein>
<reference evidence="3 4" key="1">
    <citation type="submission" date="2017-11" db="EMBL/GenBank/DDBJ databases">
        <title>The genome of Rhizophagus clarus HR1 reveals common genetic basis of auxotrophy among arbuscular mycorrhizal fungi.</title>
        <authorList>
            <person name="Kobayashi Y."/>
        </authorList>
    </citation>
    <scope>NUCLEOTIDE SEQUENCE [LARGE SCALE GENOMIC DNA]</scope>
    <source>
        <strain evidence="3 4">HR1</strain>
    </source>
</reference>
<dbReference type="InterPro" id="IPR001810">
    <property type="entry name" value="F-box_dom"/>
</dbReference>
<feature type="domain" description="F-box" evidence="2">
    <location>
        <begin position="53"/>
        <end position="88"/>
    </location>
</feature>
<sequence>MINICFRLNNKTFMDSMELDDTNVHSQKEFNQLYAILKYFSEPVRYDSKMQDNISYEIFINICYHLPPKDLLMLACVCKHFKNMLDGNILPISWDIWKTSRERFTPFKDMDPPKGLNEQKFARLLNFDNGCEFCKSKNKRTQIYWVACVRSCKECLQKRAKRRQELEVEWKIESEVFTGTPHIVPCPDDDGQTQYYWVPHITSSQSNFLGVNILKRGEWTAKKKQEIQSVIDESLDRYHWATRCWQEQLKEQKDHLQNALRKFCDRYTSYTPEILSKHTVVSDMVSIIEINPFIQQNWDDFQSCLIEALKSKPLPSNLMNNTFNNPTQPPNPKAPRRSEPVKIRLDRNHNEKLPRKELYGLPRQKLKHNNNPKLPHDPNSNSMQIVRSIPNSTPLWENVMSHPTRNQSNQLVRYNITQQNRLVLNRRNEIVKHLKLVALGVKQRIKKTAKTIPYTIGIHDALFRYLPFCSSFINPPEPPSKEYGGYYKKEFIYNTIIPHLQREAAVLSVSRMENTQYHDILDVQGAINHHLDEHPVFKCRMCPDYNPSVIRKMKNHLRDVHALLSEKDLSKLYVDPDAVINFLHFAFVPEINYLR</sequence>
<keyword evidence="4" id="KW-1185">Reference proteome</keyword>
<dbReference type="EMBL" id="BEXD01000802">
    <property type="protein sequence ID" value="GBB90296.1"/>
    <property type="molecule type" value="Genomic_DNA"/>
</dbReference>